<evidence type="ECO:0000256" key="4">
    <source>
        <dbReference type="ARBA" id="ARBA00022741"/>
    </source>
</evidence>
<dbReference type="Gene3D" id="3.50.50.80">
    <property type="entry name" value="Ubiquitin-activating enzyme E1, inactive adenylation domain, subdomain 1"/>
    <property type="match status" value="1"/>
</dbReference>
<dbReference type="Pfam" id="PF10585">
    <property type="entry name" value="UBA_E1_SCCH"/>
    <property type="match status" value="1"/>
</dbReference>
<dbReference type="Gene3D" id="3.40.50.12550">
    <property type="entry name" value="Ubiquitin-activating enzyme E1, inactive adenylation domain, subdomain 2"/>
    <property type="match status" value="2"/>
</dbReference>
<dbReference type="GO" id="GO:0005524">
    <property type="term" value="F:ATP binding"/>
    <property type="evidence" value="ECO:0007669"/>
    <property type="project" value="UniProtKB-KW"/>
</dbReference>
<keyword evidence="3" id="KW-0436">Ligase</keyword>
<evidence type="ECO:0000256" key="5">
    <source>
        <dbReference type="ARBA" id="ARBA00022786"/>
    </source>
</evidence>
<dbReference type="EMBL" id="MN740584">
    <property type="protein sequence ID" value="QHU35181.1"/>
    <property type="molecule type" value="Genomic_DNA"/>
</dbReference>
<organism evidence="9">
    <name type="scientific">viral metagenome</name>
    <dbReference type="NCBI Taxonomy" id="1070528"/>
    <lineage>
        <taxon>unclassified sequences</taxon>
        <taxon>metagenomes</taxon>
        <taxon>organismal metagenomes</taxon>
    </lineage>
</organism>
<dbReference type="InterPro" id="IPR000594">
    <property type="entry name" value="ThiF_NAD_FAD-bd"/>
</dbReference>
<evidence type="ECO:0000256" key="2">
    <source>
        <dbReference type="ARBA" id="ARBA00005673"/>
    </source>
</evidence>
<dbReference type="InterPro" id="IPR042302">
    <property type="entry name" value="E1_FCCH_sf"/>
</dbReference>
<dbReference type="GO" id="GO:0008641">
    <property type="term" value="F:ubiquitin-like modifier activating enzyme activity"/>
    <property type="evidence" value="ECO:0007669"/>
    <property type="project" value="InterPro"/>
</dbReference>
<keyword evidence="5" id="KW-0833">Ubl conjugation pathway</keyword>
<dbReference type="UniPathway" id="UPA00143"/>
<feature type="domain" description="THIF-type NAD/FAD binding fold" evidence="7">
    <location>
        <begin position="9"/>
        <end position="56"/>
    </location>
</feature>
<dbReference type="Pfam" id="PF00899">
    <property type="entry name" value="ThiF"/>
    <property type="match status" value="2"/>
</dbReference>
<dbReference type="SUPFAM" id="SSF69572">
    <property type="entry name" value="Activating enzymes of the ubiquitin-like proteins"/>
    <property type="match status" value="2"/>
</dbReference>
<evidence type="ECO:0000256" key="1">
    <source>
        <dbReference type="ARBA" id="ARBA00004906"/>
    </source>
</evidence>
<dbReference type="GO" id="GO:0016779">
    <property type="term" value="F:nucleotidyltransferase activity"/>
    <property type="evidence" value="ECO:0007669"/>
    <property type="project" value="TreeGrafter"/>
</dbReference>
<dbReference type="PRINTS" id="PR01849">
    <property type="entry name" value="UBIQUITINACT"/>
</dbReference>
<dbReference type="InterPro" id="IPR000011">
    <property type="entry name" value="UBQ/SUMO-activ_enz_E1-like"/>
</dbReference>
<comment type="pathway">
    <text evidence="1">Protein modification; protein ubiquitination.</text>
</comment>
<evidence type="ECO:0000256" key="6">
    <source>
        <dbReference type="ARBA" id="ARBA00022840"/>
    </source>
</evidence>
<dbReference type="InterPro" id="IPR019572">
    <property type="entry name" value="UBA_E1_SCCH"/>
</dbReference>
<dbReference type="Gene3D" id="3.40.50.720">
    <property type="entry name" value="NAD(P)-binding Rossmann-like Domain"/>
    <property type="match status" value="1"/>
</dbReference>
<dbReference type="PANTHER" id="PTHR10953:SF4">
    <property type="entry name" value="UBIQUITIN-ACTIVATING ENZYME E1 C-TERMINAL DOMAIN-CONTAINING PROTEIN"/>
    <property type="match status" value="1"/>
</dbReference>
<dbReference type="GO" id="GO:0004792">
    <property type="term" value="F:thiosulfate-cyanide sulfurtransferase activity"/>
    <property type="evidence" value="ECO:0007669"/>
    <property type="project" value="TreeGrafter"/>
</dbReference>
<sequence>MDSNQKSLYSRQIGTIGLETQQKLSQLRVFVYGLDSIGFEVVKCLTLMGVKKIYICPVVNSKKKYHIGRNFHLRSEEDLKNINQYSVEYFSQLNPYVEFEVISLGQFKDQDIDVFIQTKLDRSKPEQIAKYCSQKSIKYILGINISYSGLIFCDFGPNHLVTDWDGERRKHSFVLGYENRDNATYLKLDDPEHQFYPGIQFTFNISESSLFKITSLSDDWVKIDKYLDIAYLSKIQNLNIEEFKPQRLLNHISLEQYLKKVNIPEIQFNITSVEKSKGLIADFKRVISNPSLIGKSSIDLPFLYNTKYELSPLGMAIGSIVAGEVMKVTGKYTPISQDFLIDYSELKPIPKELYQTVKNREYEDLYRLLSKKIIKNLDKSNIFIAGCGALGCEYLKALSMLDVARINTKRKYQSSKITVTDMDHIELSNLNRQFLFGQGDIGKSKSQTASSKIKHYHPTINIQSYDKIINTSTETFFNRKFWQKQDLIINALDNISARQFIDNKCVIHDKSLFEAGTLGNKCNIQLIIPKQTKTYSETQDPPEKSIPMCTIKNFPYKIEHCIEWSMEVFHTYLHDFIIDLREYSLGEKHFREYLSGIDNNNIINQKLDNLILLTRSVSVYGIQNGLIRFSCLLFQKLFLNPIEQILHSFPKNHKNSEGGLFWSGNKIAPMIINIANQPQLYLQFVQYFTRLLSECIGYQATFLPDIIKIEDVLSIPLKKFVPDSSYQFKIKDSDKVTEGVKIDNLGDVINHKHHELFKYKIFANNKFQPISFEKDNDLNGHIKLITNISNLRAVAYSISQTNHLECKLIAGKVIPALSTTTTLVTSLGILELLKYFHYDGKSKHLSDHFINMGINTYLQSDPQRVNKITSGKLHPVYGCPVKVYPETLSIWDKKIISKKLDRVYNILDLVTFIEDQYDFSIDMLTMEDNILYSKHSAVQENRVLLSQYTFLEKPSSEYLEITVAAFSEEGMPIIIPKILYCWDL</sequence>
<dbReference type="Gene3D" id="1.10.10.2660">
    <property type="entry name" value="Ubiquitin-activating enzyme E1, SCCH domain"/>
    <property type="match status" value="1"/>
</dbReference>
<evidence type="ECO:0000256" key="3">
    <source>
        <dbReference type="ARBA" id="ARBA00022598"/>
    </source>
</evidence>
<evidence type="ECO:0000259" key="7">
    <source>
        <dbReference type="Pfam" id="PF00899"/>
    </source>
</evidence>
<dbReference type="GO" id="GO:0016567">
    <property type="term" value="P:protein ubiquitination"/>
    <property type="evidence" value="ECO:0007669"/>
    <property type="project" value="UniProtKB-UniPathway"/>
</dbReference>
<dbReference type="PANTHER" id="PTHR10953">
    <property type="entry name" value="UBIQUITIN-ACTIVATING ENZYME E1"/>
    <property type="match status" value="1"/>
</dbReference>
<dbReference type="InterPro" id="IPR035985">
    <property type="entry name" value="Ubiquitin-activating_enz"/>
</dbReference>
<dbReference type="Gene3D" id="2.40.30.180">
    <property type="entry name" value="Ubiquitin-activating enzyme E1, FCCH domain"/>
    <property type="match status" value="1"/>
</dbReference>
<keyword evidence="4" id="KW-0547">Nucleotide-binding</keyword>
<reference evidence="9" key="1">
    <citation type="journal article" date="2020" name="Nature">
        <title>Giant virus diversity and host interactions through global metagenomics.</title>
        <authorList>
            <person name="Schulz F."/>
            <person name="Roux S."/>
            <person name="Paez-Espino D."/>
            <person name="Jungbluth S."/>
            <person name="Walsh D.A."/>
            <person name="Denef V.J."/>
            <person name="McMahon K.D."/>
            <person name="Konstantinidis K.T."/>
            <person name="Eloe-Fadrosh E.A."/>
            <person name="Kyrpides N.C."/>
            <person name="Woyke T."/>
        </authorList>
    </citation>
    <scope>NUCLEOTIDE SEQUENCE</scope>
    <source>
        <strain evidence="9">GVMAG-S-1017745-26</strain>
    </source>
</reference>
<proteinExistence type="inferred from homology"/>
<dbReference type="InterPro" id="IPR033127">
    <property type="entry name" value="UBQ-activ_enz_E1_Cys_AS"/>
</dbReference>
<dbReference type="AlphaFoldDB" id="A0A6C0LZK4"/>
<feature type="domain" description="THIF-type NAD/FAD binding fold" evidence="7">
    <location>
        <begin position="368"/>
        <end position="850"/>
    </location>
</feature>
<feature type="domain" description="Ubiquitin-activating enzyme SCCH" evidence="8">
    <location>
        <begin position="555"/>
        <end position="807"/>
    </location>
</feature>
<dbReference type="PROSITE" id="PS00865">
    <property type="entry name" value="UBIQUITIN_ACTIVAT_2"/>
    <property type="match status" value="1"/>
</dbReference>
<dbReference type="InterPro" id="IPR042449">
    <property type="entry name" value="Ub-E1_IAD_1"/>
</dbReference>
<name>A0A6C0LZK4_9ZZZZ</name>
<accession>A0A6C0LZK4</accession>
<keyword evidence="6" id="KW-0067">ATP-binding</keyword>
<evidence type="ECO:0000313" key="9">
    <source>
        <dbReference type="EMBL" id="QHU35181.1"/>
    </source>
</evidence>
<dbReference type="InterPro" id="IPR045886">
    <property type="entry name" value="ThiF/MoeB/HesA"/>
</dbReference>
<evidence type="ECO:0000259" key="8">
    <source>
        <dbReference type="Pfam" id="PF10585"/>
    </source>
</evidence>
<dbReference type="GO" id="GO:0005737">
    <property type="term" value="C:cytoplasm"/>
    <property type="evidence" value="ECO:0007669"/>
    <property type="project" value="TreeGrafter"/>
</dbReference>
<protein>
    <recommendedName>
        <fullName evidence="10">Ubiquitin-activating enzyme E1 C-terminal domain-containing protein</fullName>
    </recommendedName>
</protein>
<comment type="similarity">
    <text evidence="2">Belongs to the ubiquitin-activating E1 family.</text>
</comment>
<dbReference type="InterPro" id="IPR042063">
    <property type="entry name" value="Ubi_acti_E1_SCCH"/>
</dbReference>
<evidence type="ECO:0008006" key="10">
    <source>
        <dbReference type="Google" id="ProtNLM"/>
    </source>
</evidence>